<sequence length="437" mass="48250">MTDPSDADSFRLNIPNDPDSNFIDEDKVVSVLDIINPVASCSQSMESFCQNGQEQSTHLEHSDIMRHGSFSDALSFAPADNTSDKDAKADDDAIDNLSNAQSEEDDGVNNTLFNALSEHSVDVDVAEYDSVIDALACVPIEDMFPQPRRTPQWRFKVDESAEGKNMDKDVFSDEPMMLSCSEGFQKPARIPSSTRFTGWSVELSKNDEGLYDIILGVAIADLKVSHIESIIFTVEIISGRNLSSMCSAGSTFAKWKFHNQFHKYLHADKLTITMEIRISTFPHDSIDAGALGLHFIELRPVTPGIHTDDSSLTIHRPHLWSIDVNSNGESVESEMADALLKTIVTYNISNNGKVAAILAATDTCLFLQIWDIDVSSDSGILHSAPAAEIEIALEGDGQLWKHFWGLTLTWDGSQVALFDARALYLEDLPQNQPSIFE</sequence>
<accession>A0A9P6PSZ7</accession>
<proteinExistence type="predicted"/>
<keyword evidence="2" id="KW-1185">Reference proteome</keyword>
<organism evidence="1 2">
    <name type="scientific">Mortierella polycephala</name>
    <dbReference type="NCBI Taxonomy" id="41804"/>
    <lineage>
        <taxon>Eukaryota</taxon>
        <taxon>Fungi</taxon>
        <taxon>Fungi incertae sedis</taxon>
        <taxon>Mucoromycota</taxon>
        <taxon>Mortierellomycotina</taxon>
        <taxon>Mortierellomycetes</taxon>
        <taxon>Mortierellales</taxon>
        <taxon>Mortierellaceae</taxon>
        <taxon>Mortierella</taxon>
    </lineage>
</organism>
<gene>
    <name evidence="1" type="ORF">BG011_007342</name>
</gene>
<dbReference type="OrthoDB" id="2423529at2759"/>
<dbReference type="EMBL" id="JAAAJA010000561">
    <property type="protein sequence ID" value="KAG0251861.1"/>
    <property type="molecule type" value="Genomic_DNA"/>
</dbReference>
<protein>
    <submittedName>
        <fullName evidence="1">Uncharacterized protein</fullName>
    </submittedName>
</protein>
<comment type="caution">
    <text evidence="1">The sequence shown here is derived from an EMBL/GenBank/DDBJ whole genome shotgun (WGS) entry which is preliminary data.</text>
</comment>
<dbReference type="Proteomes" id="UP000726737">
    <property type="component" value="Unassembled WGS sequence"/>
</dbReference>
<name>A0A9P6PSZ7_9FUNG</name>
<reference evidence="1" key="1">
    <citation type="journal article" date="2020" name="Fungal Divers.">
        <title>Resolving the Mortierellaceae phylogeny through synthesis of multi-gene phylogenetics and phylogenomics.</title>
        <authorList>
            <person name="Vandepol N."/>
            <person name="Liber J."/>
            <person name="Desiro A."/>
            <person name="Na H."/>
            <person name="Kennedy M."/>
            <person name="Barry K."/>
            <person name="Grigoriev I.V."/>
            <person name="Miller A.N."/>
            <person name="O'Donnell K."/>
            <person name="Stajich J.E."/>
            <person name="Bonito G."/>
        </authorList>
    </citation>
    <scope>NUCLEOTIDE SEQUENCE</scope>
    <source>
        <strain evidence="1">KOD948</strain>
    </source>
</reference>
<dbReference type="AlphaFoldDB" id="A0A9P6PSZ7"/>
<evidence type="ECO:0000313" key="2">
    <source>
        <dbReference type="Proteomes" id="UP000726737"/>
    </source>
</evidence>
<evidence type="ECO:0000313" key="1">
    <source>
        <dbReference type="EMBL" id="KAG0251861.1"/>
    </source>
</evidence>
<feature type="non-terminal residue" evidence="1">
    <location>
        <position position="1"/>
    </location>
</feature>